<gene>
    <name evidence="1" type="ORF">CA12_12780</name>
</gene>
<dbReference type="RefSeq" id="WP_145358015.1">
    <property type="nucleotide sequence ID" value="NZ_CP036265.1"/>
</dbReference>
<protein>
    <submittedName>
        <fullName evidence="1">Uncharacterized protein</fullName>
    </submittedName>
</protein>
<evidence type="ECO:0000313" key="1">
    <source>
        <dbReference type="EMBL" id="QDT15197.1"/>
    </source>
</evidence>
<accession>A0A517P738</accession>
<evidence type="ECO:0000313" key="2">
    <source>
        <dbReference type="Proteomes" id="UP000318741"/>
    </source>
</evidence>
<dbReference type="AlphaFoldDB" id="A0A517P738"/>
<dbReference type="KEGG" id="acaf:CA12_12780"/>
<organism evidence="1 2">
    <name type="scientific">Alienimonas californiensis</name>
    <dbReference type="NCBI Taxonomy" id="2527989"/>
    <lineage>
        <taxon>Bacteria</taxon>
        <taxon>Pseudomonadati</taxon>
        <taxon>Planctomycetota</taxon>
        <taxon>Planctomycetia</taxon>
        <taxon>Planctomycetales</taxon>
        <taxon>Planctomycetaceae</taxon>
        <taxon>Alienimonas</taxon>
    </lineage>
</organism>
<sequence length="211" mass="20864">MPAPPLIAWVDALGAVLLRPGDRLTLGGPPRRSGDGGEERADLALAAPLAPVQAAVVRAGEGWALEENGALTALKAGGAFTLGRDGAVRGTVTTPNPLSAAAAVRIDSSHRPAPGRGPVRLEHAVIAAGPVIVGGGTDCHVRVRGATGQLLFRAGPNGWQVRGAEPPSVAEPGETAAPAGGAAALEWRPAAAGDVLTGGGVSLRLEALPAG</sequence>
<proteinExistence type="predicted"/>
<name>A0A517P738_9PLAN</name>
<dbReference type="Proteomes" id="UP000318741">
    <property type="component" value="Chromosome"/>
</dbReference>
<reference evidence="1 2" key="1">
    <citation type="submission" date="2019-02" db="EMBL/GenBank/DDBJ databases">
        <title>Deep-cultivation of Planctomycetes and their phenomic and genomic characterization uncovers novel biology.</title>
        <authorList>
            <person name="Wiegand S."/>
            <person name="Jogler M."/>
            <person name="Boedeker C."/>
            <person name="Pinto D."/>
            <person name="Vollmers J."/>
            <person name="Rivas-Marin E."/>
            <person name="Kohn T."/>
            <person name="Peeters S.H."/>
            <person name="Heuer A."/>
            <person name="Rast P."/>
            <person name="Oberbeckmann S."/>
            <person name="Bunk B."/>
            <person name="Jeske O."/>
            <person name="Meyerdierks A."/>
            <person name="Storesund J.E."/>
            <person name="Kallscheuer N."/>
            <person name="Luecker S."/>
            <person name="Lage O.M."/>
            <person name="Pohl T."/>
            <person name="Merkel B.J."/>
            <person name="Hornburger P."/>
            <person name="Mueller R.-W."/>
            <person name="Bruemmer F."/>
            <person name="Labrenz M."/>
            <person name="Spormann A.M."/>
            <person name="Op den Camp H."/>
            <person name="Overmann J."/>
            <person name="Amann R."/>
            <person name="Jetten M.S.M."/>
            <person name="Mascher T."/>
            <person name="Medema M.H."/>
            <person name="Devos D.P."/>
            <person name="Kaster A.-K."/>
            <person name="Ovreas L."/>
            <person name="Rohde M."/>
            <person name="Galperin M.Y."/>
            <person name="Jogler C."/>
        </authorList>
    </citation>
    <scope>NUCLEOTIDE SEQUENCE [LARGE SCALE GENOMIC DNA]</scope>
    <source>
        <strain evidence="1 2">CA12</strain>
    </source>
</reference>
<dbReference type="EMBL" id="CP036265">
    <property type="protein sequence ID" value="QDT15197.1"/>
    <property type="molecule type" value="Genomic_DNA"/>
</dbReference>
<keyword evidence="2" id="KW-1185">Reference proteome</keyword>